<protein>
    <submittedName>
        <fullName evidence="1">DUF674 domain-containing protein</fullName>
    </submittedName>
</protein>
<dbReference type="EMBL" id="BDDD01001448">
    <property type="protein sequence ID" value="GAV76052.1"/>
    <property type="molecule type" value="Genomic_DNA"/>
</dbReference>
<dbReference type="STRING" id="3775.A0A1Q3C7I4"/>
<keyword evidence="2" id="KW-1185">Reference proteome</keyword>
<evidence type="ECO:0000313" key="1">
    <source>
        <dbReference type="EMBL" id="GAV76052.1"/>
    </source>
</evidence>
<accession>A0A1Q3C7I4</accession>
<dbReference type="InParanoid" id="A0A1Q3C7I4"/>
<dbReference type="FunCoup" id="A0A1Q3C7I4">
    <property type="interactions" value="53"/>
</dbReference>
<sequence>MALTNVSLKLLVDTQCHRVLFAEANKDFVDFLFYILSLPVGTVIRLLAKDGMVGCLGNLYDSIATLNDSYLQPNQNKDSILKPKAPDSNVNVPLLMLPNGESSTSKKIYKCPNYQRNPEFNSTFGVHENKFHNCRVYVADDPRSKCPQCKNLMSFPAVYVVSKVENIISSSEEGGFVKGVITYMVMDDLVVKPMSTISSIAMLNKFNIKEVGVLEERVVNVGMDEGLKLLKASLQSKTTLTDVFLQQERPM</sequence>
<dbReference type="AlphaFoldDB" id="A0A1Q3C7I4"/>
<dbReference type="Pfam" id="PF05056">
    <property type="entry name" value="DUF674"/>
    <property type="match status" value="1"/>
</dbReference>
<evidence type="ECO:0000313" key="2">
    <source>
        <dbReference type="Proteomes" id="UP000187406"/>
    </source>
</evidence>
<dbReference type="Proteomes" id="UP000187406">
    <property type="component" value="Unassembled WGS sequence"/>
</dbReference>
<name>A0A1Q3C7I4_CEPFO</name>
<dbReference type="PANTHER" id="PTHR33103:SF19">
    <property type="entry name" value="OS09G0544700 PROTEIN"/>
    <property type="match status" value="1"/>
</dbReference>
<organism evidence="1 2">
    <name type="scientific">Cephalotus follicularis</name>
    <name type="common">Albany pitcher plant</name>
    <dbReference type="NCBI Taxonomy" id="3775"/>
    <lineage>
        <taxon>Eukaryota</taxon>
        <taxon>Viridiplantae</taxon>
        <taxon>Streptophyta</taxon>
        <taxon>Embryophyta</taxon>
        <taxon>Tracheophyta</taxon>
        <taxon>Spermatophyta</taxon>
        <taxon>Magnoliopsida</taxon>
        <taxon>eudicotyledons</taxon>
        <taxon>Gunneridae</taxon>
        <taxon>Pentapetalae</taxon>
        <taxon>rosids</taxon>
        <taxon>fabids</taxon>
        <taxon>Oxalidales</taxon>
        <taxon>Cephalotaceae</taxon>
        <taxon>Cephalotus</taxon>
    </lineage>
</organism>
<reference evidence="2" key="1">
    <citation type="submission" date="2016-04" db="EMBL/GenBank/DDBJ databases">
        <title>Cephalotus genome sequencing.</title>
        <authorList>
            <person name="Fukushima K."/>
            <person name="Hasebe M."/>
            <person name="Fang X."/>
        </authorList>
    </citation>
    <scope>NUCLEOTIDE SEQUENCE [LARGE SCALE GENOMIC DNA]</scope>
    <source>
        <strain evidence="2">cv. St1</strain>
    </source>
</reference>
<dbReference type="PANTHER" id="PTHR33103">
    <property type="entry name" value="OS01G0153900 PROTEIN"/>
    <property type="match status" value="1"/>
</dbReference>
<gene>
    <name evidence="1" type="ORF">CFOL_v3_19527</name>
</gene>
<dbReference type="InterPro" id="IPR007750">
    <property type="entry name" value="DUF674"/>
</dbReference>
<comment type="caution">
    <text evidence="1">The sequence shown here is derived from an EMBL/GenBank/DDBJ whole genome shotgun (WGS) entry which is preliminary data.</text>
</comment>
<proteinExistence type="predicted"/>
<dbReference type="OrthoDB" id="2014278at2759"/>